<dbReference type="SUPFAM" id="SSF47598">
    <property type="entry name" value="Ribbon-helix-helix"/>
    <property type="match status" value="1"/>
</dbReference>
<dbReference type="AlphaFoldDB" id="A0A2L1U7I7"/>
<dbReference type="EMBL" id="CP019656">
    <property type="protein sequence ID" value="AVF28904.1"/>
    <property type="molecule type" value="Genomic_DNA"/>
</dbReference>
<geneLocation type="plasmid" evidence="2">
    <name>unnamed1</name>
</geneLocation>
<organism evidence="2 3">
    <name type="scientific">Paenibacillus larvae subsp. larvae</name>
    <dbReference type="NCBI Taxonomy" id="147375"/>
    <lineage>
        <taxon>Bacteria</taxon>
        <taxon>Bacillati</taxon>
        <taxon>Bacillota</taxon>
        <taxon>Bacilli</taxon>
        <taxon>Bacillales</taxon>
        <taxon>Paenibacillaceae</taxon>
        <taxon>Paenibacillus</taxon>
    </lineage>
</organism>
<evidence type="ECO:0000313" key="3">
    <source>
        <dbReference type="Proteomes" id="UP000239833"/>
    </source>
</evidence>
<dbReference type="InterPro" id="IPR049123">
    <property type="entry name" value="56B_RHH"/>
</dbReference>
<dbReference type="RefSeq" id="WP_104932907.1">
    <property type="nucleotide sequence ID" value="NZ_CP019656.1"/>
</dbReference>
<protein>
    <recommendedName>
        <fullName evidence="1">56B-like ribbon-helix-helix domain-containing protein</fullName>
    </recommendedName>
</protein>
<keyword evidence="2" id="KW-0614">Plasmid</keyword>
<accession>A0A2L1U7I7</accession>
<name>A0A2L1U7I7_9BACL</name>
<dbReference type="Pfam" id="PF21432">
    <property type="entry name" value="56B_RHH"/>
    <property type="match status" value="1"/>
</dbReference>
<evidence type="ECO:0000259" key="1">
    <source>
        <dbReference type="Pfam" id="PF21432"/>
    </source>
</evidence>
<dbReference type="Gene3D" id="1.10.1220.10">
    <property type="entry name" value="Met repressor-like"/>
    <property type="match status" value="1"/>
</dbReference>
<dbReference type="InterPro" id="IPR013321">
    <property type="entry name" value="Arc_rbn_hlx_hlx"/>
</dbReference>
<dbReference type="Proteomes" id="UP000239833">
    <property type="component" value="Plasmid unnamed1"/>
</dbReference>
<sequence length="78" mass="9250">MSSKVDRFKNLVRSPSSSKVKEEFITGIKPKKDVKKATFDMDIELHTWLKIYAAKNKKTMVEIIETEIRNLREREEHK</sequence>
<dbReference type="InterPro" id="IPR010985">
    <property type="entry name" value="Ribbon_hlx_hlx"/>
</dbReference>
<dbReference type="GO" id="GO:0006355">
    <property type="term" value="P:regulation of DNA-templated transcription"/>
    <property type="evidence" value="ECO:0007669"/>
    <property type="project" value="InterPro"/>
</dbReference>
<gene>
    <name evidence="2" type="ORF">ERICIII_04902</name>
</gene>
<feature type="domain" description="56B-like ribbon-helix-helix" evidence="1">
    <location>
        <begin position="45"/>
        <end position="65"/>
    </location>
</feature>
<evidence type="ECO:0000313" key="2">
    <source>
        <dbReference type="EMBL" id="AVF28904.1"/>
    </source>
</evidence>
<proteinExistence type="predicted"/>
<reference evidence="3" key="1">
    <citation type="submission" date="2017-02" db="EMBL/GenBank/DDBJ databases">
        <title>Delineation of Paenibacillus larvae strains originating from foulbrood outbreaks.</title>
        <authorList>
            <person name="Beims H."/>
            <person name="Bunk B."/>
            <person name="Sproeer C."/>
            <person name="Mohr K.I."/>
            <person name="Pradella S."/>
            <person name="Guenther G."/>
            <person name="Rohde M."/>
            <person name="von der Ohe W."/>
            <person name="Steinert M."/>
        </authorList>
    </citation>
    <scope>NUCLEOTIDE SEQUENCE [LARGE SCALE GENOMIC DNA]</scope>
    <source>
        <strain evidence="3">Eric_III</strain>
        <plasmid evidence="3">Plasmid unnamed1</plasmid>
    </source>
</reference>